<keyword evidence="2" id="KW-0479">Metal-binding</keyword>
<organism evidence="4 5">
    <name type="scientific">Nosocomiicoccus massiliensis</name>
    <dbReference type="NCBI Taxonomy" id="1232430"/>
    <lineage>
        <taxon>Bacteria</taxon>
        <taxon>Bacillati</taxon>
        <taxon>Bacillota</taxon>
        <taxon>Bacilli</taxon>
        <taxon>Bacillales</taxon>
        <taxon>Staphylococcaceae</taxon>
        <taxon>Nosocomiicoccus</taxon>
    </lineage>
</organism>
<dbReference type="AlphaFoldDB" id="A0AAF1BS78"/>
<dbReference type="GO" id="GO:0020037">
    <property type="term" value="F:heme binding"/>
    <property type="evidence" value="ECO:0007669"/>
    <property type="project" value="InterPro"/>
</dbReference>
<protein>
    <submittedName>
        <fullName evidence="4">Cytochrome P450</fullName>
    </submittedName>
</protein>
<evidence type="ECO:0000256" key="2">
    <source>
        <dbReference type="ARBA" id="ARBA00022617"/>
    </source>
</evidence>
<keyword evidence="3" id="KW-0503">Monooxygenase</keyword>
<keyword evidence="3" id="KW-0560">Oxidoreductase</keyword>
<reference evidence="5" key="1">
    <citation type="submission" date="2017-09" db="EMBL/GenBank/DDBJ databases">
        <title>Bacterial strain isolated from the female urinary microbiota.</title>
        <authorList>
            <person name="Thomas-White K."/>
            <person name="Kumar N."/>
            <person name="Forster S."/>
            <person name="Putonti C."/>
            <person name="Lawley T."/>
            <person name="Wolfe A.J."/>
        </authorList>
    </citation>
    <scope>NUCLEOTIDE SEQUENCE [LARGE SCALE GENOMIC DNA]</scope>
    <source>
        <strain evidence="5">UMB0959</strain>
    </source>
</reference>
<dbReference type="InterPro" id="IPR036396">
    <property type="entry name" value="Cyt_P450_sf"/>
</dbReference>
<comment type="similarity">
    <text evidence="1">Belongs to the cytochrome P450 family.</text>
</comment>
<proteinExistence type="inferred from homology"/>
<keyword evidence="2" id="KW-0408">Iron</keyword>
<dbReference type="PANTHER" id="PTHR46696:SF1">
    <property type="entry name" value="CYTOCHROME P450 YJIB-RELATED"/>
    <property type="match status" value="1"/>
</dbReference>
<accession>A0AAF1BS78</accession>
<dbReference type="GO" id="GO:0016705">
    <property type="term" value="F:oxidoreductase activity, acting on paired donors, with incorporation or reduction of molecular oxygen"/>
    <property type="evidence" value="ECO:0007669"/>
    <property type="project" value="InterPro"/>
</dbReference>
<dbReference type="EMBL" id="CP136964">
    <property type="protein sequence ID" value="WOS96698.1"/>
    <property type="molecule type" value="Genomic_DNA"/>
</dbReference>
<dbReference type="InterPro" id="IPR017972">
    <property type="entry name" value="Cyt_P450_CS"/>
</dbReference>
<dbReference type="RefSeq" id="WP_102167373.1">
    <property type="nucleotide sequence ID" value="NZ_CP136964.1"/>
</dbReference>
<evidence type="ECO:0000256" key="1">
    <source>
        <dbReference type="ARBA" id="ARBA00010617"/>
    </source>
</evidence>
<evidence type="ECO:0000256" key="3">
    <source>
        <dbReference type="ARBA" id="ARBA00023033"/>
    </source>
</evidence>
<keyword evidence="5" id="KW-1185">Reference proteome</keyword>
<dbReference type="PROSITE" id="PS00086">
    <property type="entry name" value="CYTOCHROME_P450"/>
    <property type="match status" value="1"/>
</dbReference>
<evidence type="ECO:0000313" key="4">
    <source>
        <dbReference type="EMBL" id="WOS96698.1"/>
    </source>
</evidence>
<dbReference type="GO" id="GO:0004497">
    <property type="term" value="F:monooxygenase activity"/>
    <property type="evidence" value="ECO:0007669"/>
    <property type="project" value="UniProtKB-KW"/>
</dbReference>
<dbReference type="GO" id="GO:0005506">
    <property type="term" value="F:iron ion binding"/>
    <property type="evidence" value="ECO:0007669"/>
    <property type="project" value="InterPro"/>
</dbReference>
<dbReference type="Proteomes" id="UP000243626">
    <property type="component" value="Chromosome"/>
</dbReference>
<sequence length="343" mass="40325">MKHNHRKEDIYFDHELNAWIINDAVIAKDILKNPSFTAFRKSKQIESIHTSQYNKDVMKEFYNHWLMYQKEGIDHTNMKRSVQRALNQSIARLSKSSVDASHLSLTKEQINVVNDISVPFLYSYLPRFYGISKMDYKNLLDIGVPLIDYIMLDNQDGDEIVKSIHKTRNYLIDLINKKKLDPNGFVSKLLEEAGQTMEVIDILLNMIIDGHRPFLSSVNALIYHTLNNKDMTFKVKDVLREYPPFPYIRRVCVNDTKYHDVIIKEDQHVLLMIQNINTDMNRYGLTFGHGIHYCLGVVIVTLGLERLYKQLDVLKDYTIKEYKWSRTFSFNELTILDIEKRLP</sequence>
<evidence type="ECO:0000313" key="5">
    <source>
        <dbReference type="Proteomes" id="UP000243626"/>
    </source>
</evidence>
<name>A0AAF1BS78_9STAP</name>
<dbReference type="PANTHER" id="PTHR46696">
    <property type="entry name" value="P450, PUTATIVE (EUROFUNG)-RELATED"/>
    <property type="match status" value="1"/>
</dbReference>
<dbReference type="Gene3D" id="1.10.630.10">
    <property type="entry name" value="Cytochrome P450"/>
    <property type="match status" value="1"/>
</dbReference>
<dbReference type="SUPFAM" id="SSF48264">
    <property type="entry name" value="Cytochrome P450"/>
    <property type="match status" value="1"/>
</dbReference>
<keyword evidence="2" id="KW-0349">Heme</keyword>
<gene>
    <name evidence="4" type="ORF">CJ229_002845</name>
</gene>
<dbReference type="KEGG" id="nmy:CJ229_002845"/>